<keyword evidence="3" id="KW-1185">Reference proteome</keyword>
<dbReference type="EMBL" id="KV417739">
    <property type="protein sequence ID" value="KZP07820.1"/>
    <property type="molecule type" value="Genomic_DNA"/>
</dbReference>
<dbReference type="Proteomes" id="UP000076532">
    <property type="component" value="Unassembled WGS sequence"/>
</dbReference>
<name>A0A165WQU8_9AGAM</name>
<organism evidence="2 3">
    <name type="scientific">Athelia psychrophila</name>
    <dbReference type="NCBI Taxonomy" id="1759441"/>
    <lineage>
        <taxon>Eukaryota</taxon>
        <taxon>Fungi</taxon>
        <taxon>Dikarya</taxon>
        <taxon>Basidiomycota</taxon>
        <taxon>Agaricomycotina</taxon>
        <taxon>Agaricomycetes</taxon>
        <taxon>Agaricomycetidae</taxon>
        <taxon>Atheliales</taxon>
        <taxon>Atheliaceae</taxon>
        <taxon>Athelia</taxon>
    </lineage>
</organism>
<dbReference type="AlphaFoldDB" id="A0A165WQU8"/>
<reference evidence="2 3" key="1">
    <citation type="journal article" date="2016" name="Mol. Biol. Evol.">
        <title>Comparative Genomics of Early-Diverging Mushroom-Forming Fungi Provides Insights into the Origins of Lignocellulose Decay Capabilities.</title>
        <authorList>
            <person name="Nagy L.G."/>
            <person name="Riley R."/>
            <person name="Tritt A."/>
            <person name="Adam C."/>
            <person name="Daum C."/>
            <person name="Floudas D."/>
            <person name="Sun H."/>
            <person name="Yadav J.S."/>
            <person name="Pangilinan J."/>
            <person name="Larsson K.H."/>
            <person name="Matsuura K."/>
            <person name="Barry K."/>
            <person name="Labutti K."/>
            <person name="Kuo R."/>
            <person name="Ohm R.A."/>
            <person name="Bhattacharya S.S."/>
            <person name="Shirouzu T."/>
            <person name="Yoshinaga Y."/>
            <person name="Martin F.M."/>
            <person name="Grigoriev I.V."/>
            <person name="Hibbett D.S."/>
        </authorList>
    </citation>
    <scope>NUCLEOTIDE SEQUENCE [LARGE SCALE GENOMIC DNA]</scope>
    <source>
        <strain evidence="2 3">CBS 109695</strain>
    </source>
</reference>
<evidence type="ECO:0000313" key="3">
    <source>
        <dbReference type="Proteomes" id="UP000076532"/>
    </source>
</evidence>
<feature type="region of interest" description="Disordered" evidence="1">
    <location>
        <begin position="1"/>
        <end position="77"/>
    </location>
</feature>
<evidence type="ECO:0000256" key="1">
    <source>
        <dbReference type="SAM" id="MobiDB-lite"/>
    </source>
</evidence>
<protein>
    <submittedName>
        <fullName evidence="2">Uncharacterized protein</fullName>
    </submittedName>
</protein>
<feature type="compositionally biased region" description="Low complexity" evidence="1">
    <location>
        <begin position="11"/>
        <end position="77"/>
    </location>
</feature>
<evidence type="ECO:0000313" key="2">
    <source>
        <dbReference type="EMBL" id="KZP07820.1"/>
    </source>
</evidence>
<gene>
    <name evidence="2" type="ORF">FIBSPDRAFT_276613</name>
</gene>
<proteinExistence type="predicted"/>
<accession>A0A165WQU8</accession>
<sequence length="77" mass="7591">MPDNAELKDFPGPSGAYASSASSCVDAHSSSEPSPALLSSPSISLPSTFSSYSSESSLSSASPLSLSSSSESSAMAP</sequence>